<dbReference type="AlphaFoldDB" id="A0A7W9SPF3"/>
<evidence type="ECO:0000313" key="3">
    <source>
        <dbReference type="Proteomes" id="UP000520814"/>
    </source>
</evidence>
<evidence type="ECO:0000313" key="2">
    <source>
        <dbReference type="EMBL" id="MBB6049618.1"/>
    </source>
</evidence>
<keyword evidence="3" id="KW-1185">Reference proteome</keyword>
<proteinExistence type="predicted"/>
<feature type="transmembrane region" description="Helical" evidence="1">
    <location>
        <begin position="18"/>
        <end position="37"/>
    </location>
</feature>
<gene>
    <name evidence="2" type="ORF">HNQ39_001380</name>
</gene>
<evidence type="ECO:0000256" key="1">
    <source>
        <dbReference type="SAM" id="Phobius"/>
    </source>
</evidence>
<accession>A0A7W9SPF3</accession>
<dbReference type="Proteomes" id="UP000520814">
    <property type="component" value="Unassembled WGS sequence"/>
</dbReference>
<name>A0A7W9SPF3_ARMRO</name>
<sequence>MQLQQAERSLPETTLKRFFWLALFIFAQALLLASFFSPLQQSARILACDMVNIVVGILMYWLTPKWKLHYRIFAYVGVMTLLFLLMERFIAAGNFVPGMGRMSARFLLPLLMVIIIWPLASLRDKNSQRDKKCDKEIEWD</sequence>
<reference evidence="2 3" key="1">
    <citation type="submission" date="2020-08" db="EMBL/GenBank/DDBJ databases">
        <title>Genomic Encyclopedia of Type Strains, Phase IV (KMG-IV): sequencing the most valuable type-strain genomes for metagenomic binning, comparative biology and taxonomic classification.</title>
        <authorList>
            <person name="Goeker M."/>
        </authorList>
    </citation>
    <scope>NUCLEOTIDE SEQUENCE [LARGE SCALE GENOMIC DNA]</scope>
    <source>
        <strain evidence="2 3">DSM 23562</strain>
    </source>
</reference>
<feature type="transmembrane region" description="Helical" evidence="1">
    <location>
        <begin position="103"/>
        <end position="122"/>
    </location>
</feature>
<protein>
    <submittedName>
        <fullName evidence="2">Uncharacterized protein</fullName>
    </submittedName>
</protein>
<dbReference type="EMBL" id="JACHGW010000001">
    <property type="protein sequence ID" value="MBB6049618.1"/>
    <property type="molecule type" value="Genomic_DNA"/>
</dbReference>
<dbReference type="RefSeq" id="WP_184193216.1">
    <property type="nucleotide sequence ID" value="NZ_JACHGW010000001.1"/>
</dbReference>
<feature type="transmembrane region" description="Helical" evidence="1">
    <location>
        <begin position="72"/>
        <end position="91"/>
    </location>
</feature>
<organism evidence="2 3">
    <name type="scientific">Armatimonas rosea</name>
    <dbReference type="NCBI Taxonomy" id="685828"/>
    <lineage>
        <taxon>Bacteria</taxon>
        <taxon>Bacillati</taxon>
        <taxon>Armatimonadota</taxon>
        <taxon>Armatimonadia</taxon>
        <taxon>Armatimonadales</taxon>
        <taxon>Armatimonadaceae</taxon>
        <taxon>Armatimonas</taxon>
    </lineage>
</organism>
<feature type="transmembrane region" description="Helical" evidence="1">
    <location>
        <begin position="43"/>
        <end position="63"/>
    </location>
</feature>
<comment type="caution">
    <text evidence="2">The sequence shown here is derived from an EMBL/GenBank/DDBJ whole genome shotgun (WGS) entry which is preliminary data.</text>
</comment>
<keyword evidence="1" id="KW-0472">Membrane</keyword>
<keyword evidence="1" id="KW-0812">Transmembrane</keyword>
<keyword evidence="1" id="KW-1133">Transmembrane helix</keyword>